<dbReference type="InterPro" id="IPR002156">
    <property type="entry name" value="RNaseH_domain"/>
</dbReference>
<proteinExistence type="predicted"/>
<dbReference type="PANTHER" id="PTHR47723">
    <property type="entry name" value="OS05G0353850 PROTEIN"/>
    <property type="match status" value="1"/>
</dbReference>
<gene>
    <name evidence="2" type="ORF">SO802_009508</name>
</gene>
<comment type="caution">
    <text evidence="2">The sequence shown here is derived from an EMBL/GenBank/DDBJ whole genome shotgun (WGS) entry which is preliminary data.</text>
</comment>
<dbReference type="PROSITE" id="PS50879">
    <property type="entry name" value="RNASE_H_1"/>
    <property type="match status" value="1"/>
</dbReference>
<keyword evidence="3" id="KW-1185">Reference proteome</keyword>
<reference evidence="2 3" key="1">
    <citation type="submission" date="2024-01" db="EMBL/GenBank/DDBJ databases">
        <title>A telomere-to-telomere, gap-free genome of sweet tea (Lithocarpus litseifolius).</title>
        <authorList>
            <person name="Zhou J."/>
        </authorList>
    </citation>
    <scope>NUCLEOTIDE SEQUENCE [LARGE SCALE GENOMIC DNA]</scope>
    <source>
        <strain evidence="2">Zhou-2022a</strain>
        <tissue evidence="2">Leaf</tissue>
    </source>
</reference>
<evidence type="ECO:0000313" key="3">
    <source>
        <dbReference type="Proteomes" id="UP001459277"/>
    </source>
</evidence>
<evidence type="ECO:0000259" key="1">
    <source>
        <dbReference type="PROSITE" id="PS50879"/>
    </source>
</evidence>
<sequence>MAGLFGVVKLRFLTGRAVTREARSVRWLRPSPGWVRLNTDGSSLGNPGKAGGGGLIRDENGSWIKGLFSVAYLRSSSITATGKPTSVLML</sequence>
<dbReference type="EMBL" id="JAZDWU010000003">
    <property type="protein sequence ID" value="KAL0008006.1"/>
    <property type="molecule type" value="Genomic_DNA"/>
</dbReference>
<dbReference type="InterPro" id="IPR053151">
    <property type="entry name" value="RNase_H-like"/>
</dbReference>
<dbReference type="Gene3D" id="3.30.420.10">
    <property type="entry name" value="Ribonuclease H-like superfamily/Ribonuclease H"/>
    <property type="match status" value="1"/>
</dbReference>
<feature type="domain" description="RNase H type-1" evidence="1">
    <location>
        <begin position="31"/>
        <end position="90"/>
    </location>
</feature>
<name>A0AAW2DC85_9ROSI</name>
<dbReference type="GO" id="GO:0003676">
    <property type="term" value="F:nucleic acid binding"/>
    <property type="evidence" value="ECO:0007669"/>
    <property type="project" value="InterPro"/>
</dbReference>
<dbReference type="InterPro" id="IPR012337">
    <property type="entry name" value="RNaseH-like_sf"/>
</dbReference>
<dbReference type="SUPFAM" id="SSF53098">
    <property type="entry name" value="Ribonuclease H-like"/>
    <property type="match status" value="1"/>
</dbReference>
<evidence type="ECO:0000313" key="2">
    <source>
        <dbReference type="EMBL" id="KAL0008006.1"/>
    </source>
</evidence>
<accession>A0AAW2DC85</accession>
<dbReference type="PANTHER" id="PTHR47723:SF19">
    <property type="entry name" value="POLYNUCLEOTIDYL TRANSFERASE, RIBONUCLEASE H-LIKE SUPERFAMILY PROTEIN"/>
    <property type="match status" value="1"/>
</dbReference>
<dbReference type="Proteomes" id="UP001459277">
    <property type="component" value="Unassembled WGS sequence"/>
</dbReference>
<protein>
    <recommendedName>
        <fullName evidence="1">RNase H type-1 domain-containing protein</fullName>
    </recommendedName>
</protein>
<dbReference type="AlphaFoldDB" id="A0AAW2DC85"/>
<dbReference type="GO" id="GO:0004523">
    <property type="term" value="F:RNA-DNA hybrid ribonuclease activity"/>
    <property type="evidence" value="ECO:0007669"/>
    <property type="project" value="InterPro"/>
</dbReference>
<organism evidence="2 3">
    <name type="scientific">Lithocarpus litseifolius</name>
    <dbReference type="NCBI Taxonomy" id="425828"/>
    <lineage>
        <taxon>Eukaryota</taxon>
        <taxon>Viridiplantae</taxon>
        <taxon>Streptophyta</taxon>
        <taxon>Embryophyta</taxon>
        <taxon>Tracheophyta</taxon>
        <taxon>Spermatophyta</taxon>
        <taxon>Magnoliopsida</taxon>
        <taxon>eudicotyledons</taxon>
        <taxon>Gunneridae</taxon>
        <taxon>Pentapetalae</taxon>
        <taxon>rosids</taxon>
        <taxon>fabids</taxon>
        <taxon>Fagales</taxon>
        <taxon>Fagaceae</taxon>
        <taxon>Lithocarpus</taxon>
    </lineage>
</organism>
<dbReference type="InterPro" id="IPR036397">
    <property type="entry name" value="RNaseH_sf"/>
</dbReference>